<protein>
    <submittedName>
        <fullName evidence="1">Uncharacterized protein</fullName>
    </submittedName>
</protein>
<organism evidence="1 2">
    <name type="scientific">Felis catus</name>
    <name type="common">Cat</name>
    <name type="synonym">Felis silvestris catus</name>
    <dbReference type="NCBI Taxonomy" id="9685"/>
    <lineage>
        <taxon>Eukaryota</taxon>
        <taxon>Metazoa</taxon>
        <taxon>Chordata</taxon>
        <taxon>Craniata</taxon>
        <taxon>Vertebrata</taxon>
        <taxon>Euteleostomi</taxon>
        <taxon>Mammalia</taxon>
        <taxon>Eutheria</taxon>
        <taxon>Laurasiatheria</taxon>
        <taxon>Carnivora</taxon>
        <taxon>Feliformia</taxon>
        <taxon>Felidae</taxon>
        <taxon>Felinae</taxon>
        <taxon>Felis</taxon>
    </lineage>
</organism>
<reference evidence="1 2" key="1">
    <citation type="submission" date="2021-02" db="EMBL/GenBank/DDBJ databases">
        <title>Safari Cat Assemblies.</title>
        <authorList>
            <person name="Bredemeyer K.R."/>
            <person name="Murphy W.J."/>
        </authorList>
    </citation>
    <scope>NUCLEOTIDE SEQUENCE [LARGE SCALE GENOMIC DNA]</scope>
</reference>
<gene>
    <name evidence="1" type="primary">SMIM8</name>
</gene>
<reference evidence="1" key="3">
    <citation type="submission" date="2025-09" db="UniProtKB">
        <authorList>
            <consortium name="Ensembl"/>
        </authorList>
    </citation>
    <scope>IDENTIFICATION</scope>
    <source>
        <strain evidence="1">breed Abyssinian</strain>
    </source>
</reference>
<evidence type="ECO:0000313" key="2">
    <source>
        <dbReference type="Proteomes" id="UP000823872"/>
    </source>
</evidence>
<accession>A0ABI7YZS7</accession>
<keyword evidence="2" id="KW-1185">Reference proteome</keyword>
<name>A0ABI7YZS7_FELCA</name>
<reference evidence="1" key="2">
    <citation type="submission" date="2025-08" db="UniProtKB">
        <authorList>
            <consortium name="Ensembl"/>
        </authorList>
    </citation>
    <scope>IDENTIFICATION</scope>
    <source>
        <strain evidence="1">breed Abyssinian</strain>
    </source>
</reference>
<sequence length="94" mass="10827">MLQKKKKKSAVLAEVRPEPLTPDVLKKFKLKRGEEPLPEGFQNIPPGLLGRWASTCCDLTYKLDTLCREDYELKAVLLRDIGKQEETARFHRMA</sequence>
<dbReference type="Proteomes" id="UP000823872">
    <property type="component" value="Chromosome E3"/>
</dbReference>
<evidence type="ECO:0000313" key="1">
    <source>
        <dbReference type="Ensembl" id="ENSFCTP00005040339.1"/>
    </source>
</evidence>
<dbReference type="Ensembl" id="ENSFCTT00005054774.1">
    <property type="protein sequence ID" value="ENSFCTP00005040339.1"/>
    <property type="gene ID" value="ENSFCTG00005019042.1"/>
</dbReference>
<proteinExistence type="predicted"/>